<evidence type="ECO:0000313" key="3">
    <source>
        <dbReference type="Proteomes" id="UP000466586"/>
    </source>
</evidence>
<keyword evidence="2" id="KW-0645">Protease</keyword>
<organism evidence="2 3">
    <name type="scientific">Hufsiella arboris</name>
    <dbReference type="NCBI Taxonomy" id="2695275"/>
    <lineage>
        <taxon>Bacteria</taxon>
        <taxon>Pseudomonadati</taxon>
        <taxon>Bacteroidota</taxon>
        <taxon>Sphingobacteriia</taxon>
        <taxon>Sphingobacteriales</taxon>
        <taxon>Sphingobacteriaceae</taxon>
        <taxon>Hufsiella</taxon>
    </lineage>
</organism>
<feature type="signal peptide" evidence="1">
    <location>
        <begin position="1"/>
        <end position="18"/>
    </location>
</feature>
<dbReference type="Gene3D" id="2.60.40.1120">
    <property type="entry name" value="Carboxypeptidase-like, regulatory domain"/>
    <property type="match status" value="1"/>
</dbReference>
<accession>A0A7K1Y427</accession>
<evidence type="ECO:0000256" key="1">
    <source>
        <dbReference type="SAM" id="SignalP"/>
    </source>
</evidence>
<name>A0A7K1Y427_9SPHI</name>
<dbReference type="Gene3D" id="2.50.20.10">
    <property type="entry name" value="Lipoprotein localisation LolA/LolB/LppX"/>
    <property type="match status" value="1"/>
</dbReference>
<comment type="caution">
    <text evidence="2">The sequence shown here is derived from an EMBL/GenBank/DDBJ whole genome shotgun (WGS) entry which is preliminary data.</text>
</comment>
<keyword evidence="3" id="KW-1185">Reference proteome</keyword>
<dbReference type="InterPro" id="IPR008969">
    <property type="entry name" value="CarboxyPept-like_regulatory"/>
</dbReference>
<dbReference type="GO" id="GO:0004180">
    <property type="term" value="F:carboxypeptidase activity"/>
    <property type="evidence" value="ECO:0007669"/>
    <property type="project" value="UniProtKB-KW"/>
</dbReference>
<dbReference type="InterPro" id="IPR043741">
    <property type="entry name" value="DUF5686"/>
</dbReference>
<gene>
    <name evidence="2" type="ORF">GS399_00015</name>
</gene>
<keyword evidence="2" id="KW-0378">Hydrolase</keyword>
<proteinExistence type="predicted"/>
<dbReference type="SUPFAM" id="SSF49464">
    <property type="entry name" value="Carboxypeptidase regulatory domain-like"/>
    <property type="match status" value="1"/>
</dbReference>
<sequence length="816" mass="94360">MKNFTLLILFFLVFRANAQQFTVSGKITDTHGNVVPFAAISDERSGLRIATNAFGLYSMRLNAGVSRLDVGYIGYETVTRDFELRADTVIDVVLSQTAYKMSDSASNVAYQKKHAKQIMDNVIAGRKKHLEQISDYSMDVYTKGEQWLLKAPKKFLGQDVSKILQLGSAGKGIIYLSEAHSKVYYKAPDHFHIEMEASRAAGRNGSFSINKTADLVINFYNNIIQFDSLAVRGFVSPLADFADMYYRYRYLGSAQENGKTIDKIQVIPRRKYDPVFRGVLYIVEDSWQLHSLDLYLTKASRINFIDTLKIKQQLKPVKDDIWMQSFVEMDFASKLLGFQFSGSFLGVCQNQQVNIPLPADLFNGETLKVPVNNLTKSREYLNAKRPVMLTPEEISNFSVQDSMQQLLAIKAKKDSLIKQTNKITFMKVAAGGYVWRDNTTKRLIKFDAILPDIFYNTVEGFGFQYNATFRKEYNLKNWIEITPQIRYGFSNGHFNPRIEGRYYYDPINKGYLRLVAGKEVLDLTGLQSSKSITNSINTLIYETNWRKFYERSVLGFSGSYEAFAGFFFKGDMEYSRRFTLKNTSDFVLIDRPGKEFTSNNPFTPAYEIALFPEHTAFILKGEIDYGPAARYVTRPEGRFYENFKYPRLSVTYRKALNVFNANSKFDFGSFEVYQNSLKMGLWGKVSYTFKLGKFFNRDVLYYPDYYHFRGNNSLLFEQSLRNFHYLDIYRFSADKQFFEAHLEQNFGGFITNKIPLLRLLKLDEIVGGAYLDQPSTKNYYEIFFGLQRLIFRVDYAMAYSMNQRVYSGFKFTYNIH</sequence>
<reference evidence="2 3" key="1">
    <citation type="submission" date="2019-11" db="EMBL/GenBank/DDBJ databases">
        <title>Pedobacter sp. HMF7647 Genome sequencing and assembly.</title>
        <authorList>
            <person name="Kang H."/>
            <person name="Kim H."/>
            <person name="Joh K."/>
        </authorList>
    </citation>
    <scope>NUCLEOTIDE SEQUENCE [LARGE SCALE GENOMIC DNA]</scope>
    <source>
        <strain evidence="2 3">HMF7647</strain>
    </source>
</reference>
<dbReference type="Proteomes" id="UP000466586">
    <property type="component" value="Unassembled WGS sequence"/>
</dbReference>
<feature type="chain" id="PRO_5029903462" evidence="1">
    <location>
        <begin position="19"/>
        <end position="816"/>
    </location>
</feature>
<dbReference type="Pfam" id="PF18939">
    <property type="entry name" value="DUF5686"/>
    <property type="match status" value="1"/>
</dbReference>
<dbReference type="EMBL" id="WVHT01000001">
    <property type="protein sequence ID" value="MXV49337.1"/>
    <property type="molecule type" value="Genomic_DNA"/>
</dbReference>
<dbReference type="RefSeq" id="WP_160842457.1">
    <property type="nucleotide sequence ID" value="NZ_WVHT01000001.1"/>
</dbReference>
<evidence type="ECO:0000313" key="2">
    <source>
        <dbReference type="EMBL" id="MXV49337.1"/>
    </source>
</evidence>
<keyword evidence="1" id="KW-0732">Signal</keyword>
<protein>
    <submittedName>
        <fullName evidence="2">Carboxypeptidase-like regulatory domain-containing protein</fullName>
    </submittedName>
</protein>
<dbReference type="AlphaFoldDB" id="A0A7K1Y427"/>
<keyword evidence="2" id="KW-0121">Carboxypeptidase</keyword>